<dbReference type="Proteomes" id="UP001632038">
    <property type="component" value="Unassembled WGS sequence"/>
</dbReference>
<accession>A0ABD3C798</accession>
<evidence type="ECO:0000313" key="1">
    <source>
        <dbReference type="EMBL" id="KAL3625201.1"/>
    </source>
</evidence>
<dbReference type="AlphaFoldDB" id="A0ABD3C798"/>
<sequence length="223" mass="25249">MSGEESVKEEEWPVTAPSISGARLVDAPILFFVATHKAFRAELASIYRAAAEAAASGSAACREIVVDLDRRLEFLRLVYNYHSAAEDEKRLLKLVQHVKEKDCGESSVVTGMTESQKFWSDEQVLCLCDQIEANHKRMQELTSIPGPSFELLTPEPRYKMDAETKAAIEEMYRSEEEVAGIPKKRADRRSLRAKYCATLLLSDVNDMKNRLERDVLEFSNSRK</sequence>
<reference evidence="2" key="1">
    <citation type="journal article" date="2024" name="IScience">
        <title>Strigolactones Initiate the Formation of Haustorium-like Structures in Castilleja.</title>
        <authorList>
            <person name="Buerger M."/>
            <person name="Peterson D."/>
            <person name="Chory J."/>
        </authorList>
    </citation>
    <scope>NUCLEOTIDE SEQUENCE [LARGE SCALE GENOMIC DNA]</scope>
</reference>
<proteinExistence type="predicted"/>
<gene>
    <name evidence="1" type="ORF">CASFOL_030655</name>
</gene>
<evidence type="ECO:0000313" key="2">
    <source>
        <dbReference type="Proteomes" id="UP001632038"/>
    </source>
</evidence>
<name>A0ABD3C798_9LAMI</name>
<comment type="caution">
    <text evidence="1">The sequence shown here is derived from an EMBL/GenBank/DDBJ whole genome shotgun (WGS) entry which is preliminary data.</text>
</comment>
<dbReference type="EMBL" id="JAVIJP010000052">
    <property type="protein sequence ID" value="KAL3625201.1"/>
    <property type="molecule type" value="Genomic_DNA"/>
</dbReference>
<keyword evidence="2" id="KW-1185">Reference proteome</keyword>
<dbReference type="Gene3D" id="1.20.120.520">
    <property type="entry name" value="nmb1532 protein domain like"/>
    <property type="match status" value="1"/>
</dbReference>
<protein>
    <submittedName>
        <fullName evidence="1">Uncharacterized protein</fullName>
    </submittedName>
</protein>
<organism evidence="1 2">
    <name type="scientific">Castilleja foliolosa</name>
    <dbReference type="NCBI Taxonomy" id="1961234"/>
    <lineage>
        <taxon>Eukaryota</taxon>
        <taxon>Viridiplantae</taxon>
        <taxon>Streptophyta</taxon>
        <taxon>Embryophyta</taxon>
        <taxon>Tracheophyta</taxon>
        <taxon>Spermatophyta</taxon>
        <taxon>Magnoliopsida</taxon>
        <taxon>eudicotyledons</taxon>
        <taxon>Gunneridae</taxon>
        <taxon>Pentapetalae</taxon>
        <taxon>asterids</taxon>
        <taxon>lamiids</taxon>
        <taxon>Lamiales</taxon>
        <taxon>Orobanchaceae</taxon>
        <taxon>Pedicularideae</taxon>
        <taxon>Castillejinae</taxon>
        <taxon>Castilleja</taxon>
    </lineage>
</organism>